<dbReference type="AlphaFoldDB" id="D2PQD9"/>
<proteinExistence type="predicted"/>
<dbReference type="OrthoDB" id="960254at2"/>
<feature type="transmembrane region" description="Helical" evidence="1">
    <location>
        <begin position="60"/>
        <end position="83"/>
    </location>
</feature>
<evidence type="ECO:0000256" key="1">
    <source>
        <dbReference type="SAM" id="Phobius"/>
    </source>
</evidence>
<dbReference type="RefSeq" id="WP_012923395.1">
    <property type="nucleotide sequence ID" value="NC_013729.1"/>
</dbReference>
<evidence type="ECO:0008006" key="4">
    <source>
        <dbReference type="Google" id="ProtNLM"/>
    </source>
</evidence>
<evidence type="ECO:0000313" key="2">
    <source>
        <dbReference type="EMBL" id="ADB34841.1"/>
    </source>
</evidence>
<name>D2PQD9_KRIFD</name>
<keyword evidence="1" id="KW-0812">Transmembrane</keyword>
<reference evidence="2 3" key="2">
    <citation type="journal article" date="2010" name="Stand. Genomic Sci.">
        <title>Complete genome sequence of Kribbella flavida type strain (IFO 14399).</title>
        <authorList>
            <person name="Pukall R."/>
            <person name="Lapidus A."/>
            <person name="Glavina Del Rio T."/>
            <person name="Copeland A."/>
            <person name="Tice H."/>
            <person name="Cheng J.-F."/>
            <person name="Lucas S."/>
            <person name="Chen F."/>
            <person name="Nolan M."/>
            <person name="LaButti K."/>
            <person name="Pati A."/>
            <person name="Ivanova N."/>
            <person name="Mavrommatis K."/>
            <person name="Mikhailova N."/>
            <person name="Pitluck S."/>
            <person name="Bruce D."/>
            <person name="Goodwin L."/>
            <person name="Land M."/>
            <person name="Hauser L."/>
            <person name="Chang Y.-J."/>
            <person name="Jeffries C.D."/>
            <person name="Chen A."/>
            <person name="Palaniappan K."/>
            <person name="Chain P."/>
            <person name="Rohde M."/>
            <person name="Goeker M."/>
            <person name="Bristow J."/>
            <person name="Eisen J.A."/>
            <person name="Markowitz V."/>
            <person name="Hugenholtz P."/>
            <person name="Kyrpides N.C."/>
            <person name="Klenk H.-P."/>
            <person name="Brettin T."/>
        </authorList>
    </citation>
    <scope>NUCLEOTIDE SEQUENCE [LARGE SCALE GENOMIC DNA]</scope>
    <source>
        <strain evidence="3">DSM 17836 / JCM 10339 / NBRC 14399</strain>
    </source>
</reference>
<feature type="transmembrane region" description="Helical" evidence="1">
    <location>
        <begin position="121"/>
        <end position="138"/>
    </location>
</feature>
<organism evidence="2 3">
    <name type="scientific">Kribbella flavida (strain DSM 17836 / JCM 10339 / NBRC 14399)</name>
    <dbReference type="NCBI Taxonomy" id="479435"/>
    <lineage>
        <taxon>Bacteria</taxon>
        <taxon>Bacillati</taxon>
        <taxon>Actinomycetota</taxon>
        <taxon>Actinomycetes</taxon>
        <taxon>Propionibacteriales</taxon>
        <taxon>Kribbellaceae</taxon>
        <taxon>Kribbella</taxon>
    </lineage>
</organism>
<keyword evidence="1" id="KW-0472">Membrane</keyword>
<reference evidence="3" key="1">
    <citation type="submission" date="2009-09" db="EMBL/GenBank/DDBJ databases">
        <title>The complete genome of Kribbella flavida DSM 17836.</title>
        <authorList>
            <consortium name="US DOE Joint Genome Institute (JGI-PGF)"/>
            <person name="Lucas S."/>
            <person name="Copeland A."/>
            <person name="Lapidus A."/>
            <person name="Glavina del Rio T."/>
            <person name="Dalin E."/>
            <person name="Tice H."/>
            <person name="Bruce D."/>
            <person name="Goodwin L."/>
            <person name="Pitluck S."/>
            <person name="Kyrpides N."/>
            <person name="Mavromatis K."/>
            <person name="Ivanova N."/>
            <person name="Saunders E."/>
            <person name="Brettin T."/>
            <person name="Detter J.C."/>
            <person name="Han C."/>
            <person name="Larimer F."/>
            <person name="Land M."/>
            <person name="Hauser L."/>
            <person name="Markowitz V."/>
            <person name="Cheng J.-F."/>
            <person name="Hugenholtz P."/>
            <person name="Woyke T."/>
            <person name="Wu D."/>
            <person name="Pukall R."/>
            <person name="Klenk H.-P."/>
            <person name="Eisen J.A."/>
        </authorList>
    </citation>
    <scope>NUCLEOTIDE SEQUENCE [LARGE SCALE GENOMIC DNA]</scope>
    <source>
        <strain evidence="3">DSM 17836 / JCM 10339 / NBRC 14399</strain>
    </source>
</reference>
<keyword evidence="1" id="KW-1133">Transmembrane helix</keyword>
<protein>
    <recommendedName>
        <fullName evidence="4">Transmembrane protein</fullName>
    </recommendedName>
</protein>
<feature type="transmembrane region" description="Helical" evidence="1">
    <location>
        <begin position="95"/>
        <end position="115"/>
    </location>
</feature>
<dbReference type="NCBIfam" id="NF047765">
    <property type="entry name" value="LIC_13387_fam"/>
    <property type="match status" value="1"/>
</dbReference>
<dbReference type="EMBL" id="CP001736">
    <property type="protein sequence ID" value="ADB34841.1"/>
    <property type="molecule type" value="Genomic_DNA"/>
</dbReference>
<sequence length="139" mass="14645">MRIALLLAAFLYALLGTGHAVLALRDVRHERSFVPTDPSVLQTLKNTGVSAMPGATFWRAWLGFNLSHSLGLLQFAGALVVLALRAGDEFSDSGVFVLAGLVVAVVYLAVAGRFFFRPPTVVAALGLTCLATAFALSLA</sequence>
<dbReference type="KEGG" id="kfl:Kfla_5837"/>
<gene>
    <name evidence="2" type="ordered locus">Kfla_5837</name>
</gene>
<dbReference type="Proteomes" id="UP000007967">
    <property type="component" value="Chromosome"/>
</dbReference>
<dbReference type="HOGENOM" id="CLU_1863457_0_0_11"/>
<keyword evidence="3" id="KW-1185">Reference proteome</keyword>
<accession>D2PQD9</accession>
<dbReference type="InterPro" id="IPR058068">
    <property type="entry name" value="LIC_13387-like"/>
</dbReference>
<evidence type="ECO:0000313" key="3">
    <source>
        <dbReference type="Proteomes" id="UP000007967"/>
    </source>
</evidence>
<dbReference type="STRING" id="479435.Kfla_5837"/>